<evidence type="ECO:0000313" key="4">
    <source>
        <dbReference type="Proteomes" id="UP000244900"/>
    </source>
</evidence>
<feature type="region of interest" description="Disordered" evidence="1">
    <location>
        <begin position="329"/>
        <end position="409"/>
    </location>
</feature>
<dbReference type="InterPro" id="IPR027417">
    <property type="entry name" value="P-loop_NTPase"/>
</dbReference>
<protein>
    <recommendedName>
        <fullName evidence="2">ABC transporter domain-containing protein</fullName>
    </recommendedName>
</protein>
<gene>
    <name evidence="3" type="ORF">DDW44_03790</name>
</gene>
<dbReference type="GO" id="GO:0005524">
    <property type="term" value="F:ATP binding"/>
    <property type="evidence" value="ECO:0007669"/>
    <property type="project" value="InterPro"/>
</dbReference>
<feature type="domain" description="ABC transporter" evidence="2">
    <location>
        <begin position="9"/>
        <end position="266"/>
    </location>
</feature>
<feature type="compositionally biased region" description="Low complexity" evidence="1">
    <location>
        <begin position="329"/>
        <end position="353"/>
    </location>
</feature>
<dbReference type="AlphaFoldDB" id="A0A2S1SNT4"/>
<name>A0A2S1SNT4_9ACTN</name>
<dbReference type="SUPFAM" id="SSF52540">
    <property type="entry name" value="P-loop containing nucleoside triphosphate hydrolases"/>
    <property type="match status" value="1"/>
</dbReference>
<dbReference type="PROSITE" id="PS50893">
    <property type="entry name" value="ABC_TRANSPORTER_2"/>
    <property type="match status" value="1"/>
</dbReference>
<sequence>MDSPHGAAVRARGFGLRGPRGWAFRKVDVEAGPGSLIAIEGPSGSGRTCLLLALSGRMKPAEGHAEVGGLRLPRRMAAVRRISALGPVPGVSDLDPALTVAEHLRERVLLQRRFDGSLRALLRPPGERAAADRTRLAEALSVAGLDVDALPKAGRTAVRDLGRLEVLRLSVALALIGRPRLLAVDDADLKLSGTDRAEAWRLLRDVAAGGTTVLTVCSEAPEGAVVVRTGAEASHPAVSGAAEGTAPGTEGPDSAEVPESPEAAGAPDDAVAAGAHGSEARTAAFATEPAAAGAATEPAAAGAAAAPAAAGEAAAPAAAGEAAVTGAADTADAGDAGDAARGADEAGPTASGDGASGAGTGTRTHRSTGTTPDTGIGSGSGTRAREDRTGTTNENEEGAADALAETGRA</sequence>
<feature type="region of interest" description="Disordered" evidence="1">
    <location>
        <begin position="235"/>
        <end position="279"/>
    </location>
</feature>
<reference evidence="3 4" key="1">
    <citation type="submission" date="2018-05" db="EMBL/GenBank/DDBJ databases">
        <title>Complete genome sequence of sponge-derived Streptomyces sp. HNM0039.</title>
        <authorList>
            <person name="Huang X."/>
            <person name="Zhou S."/>
        </authorList>
    </citation>
    <scope>NUCLEOTIDE SEQUENCE [LARGE SCALE GENOMIC DNA]</scope>
    <source>
        <strain evidence="3 4">HNM0039</strain>
    </source>
</reference>
<dbReference type="Pfam" id="PF00005">
    <property type="entry name" value="ABC_tran"/>
    <property type="match status" value="1"/>
</dbReference>
<keyword evidence="4" id="KW-1185">Reference proteome</keyword>
<dbReference type="GO" id="GO:0005886">
    <property type="term" value="C:plasma membrane"/>
    <property type="evidence" value="ECO:0007669"/>
    <property type="project" value="TreeGrafter"/>
</dbReference>
<evidence type="ECO:0000256" key="1">
    <source>
        <dbReference type="SAM" id="MobiDB-lite"/>
    </source>
</evidence>
<evidence type="ECO:0000259" key="2">
    <source>
        <dbReference type="PROSITE" id="PS50893"/>
    </source>
</evidence>
<dbReference type="KEGG" id="stir:DDW44_03790"/>
<dbReference type="InterPro" id="IPR003439">
    <property type="entry name" value="ABC_transporter-like_ATP-bd"/>
</dbReference>
<dbReference type="PANTHER" id="PTHR24220">
    <property type="entry name" value="IMPORT ATP-BINDING PROTEIN"/>
    <property type="match status" value="1"/>
</dbReference>
<proteinExistence type="predicted"/>
<accession>A0A2S1SNT4</accession>
<dbReference type="EMBL" id="CP029188">
    <property type="protein sequence ID" value="AWI28006.1"/>
    <property type="molecule type" value="Genomic_DNA"/>
</dbReference>
<feature type="compositionally biased region" description="Low complexity" evidence="1">
    <location>
        <begin position="240"/>
        <end position="252"/>
    </location>
</feature>
<dbReference type="Gene3D" id="3.40.50.300">
    <property type="entry name" value="P-loop containing nucleotide triphosphate hydrolases"/>
    <property type="match status" value="1"/>
</dbReference>
<dbReference type="GO" id="GO:0016887">
    <property type="term" value="F:ATP hydrolysis activity"/>
    <property type="evidence" value="ECO:0007669"/>
    <property type="project" value="InterPro"/>
</dbReference>
<dbReference type="InterPro" id="IPR015854">
    <property type="entry name" value="ABC_transpr_LolD-like"/>
</dbReference>
<dbReference type="Proteomes" id="UP000244900">
    <property type="component" value="Chromosome"/>
</dbReference>
<organism evidence="3 4">
    <name type="scientific">Streptomyces tirandamycinicus</name>
    <dbReference type="NCBI Taxonomy" id="2174846"/>
    <lineage>
        <taxon>Bacteria</taxon>
        <taxon>Bacillati</taxon>
        <taxon>Actinomycetota</taxon>
        <taxon>Actinomycetes</taxon>
        <taxon>Kitasatosporales</taxon>
        <taxon>Streptomycetaceae</taxon>
        <taxon>Streptomyces</taxon>
    </lineage>
</organism>
<dbReference type="GO" id="GO:0022857">
    <property type="term" value="F:transmembrane transporter activity"/>
    <property type="evidence" value="ECO:0007669"/>
    <property type="project" value="TreeGrafter"/>
</dbReference>
<evidence type="ECO:0000313" key="3">
    <source>
        <dbReference type="EMBL" id="AWI28006.1"/>
    </source>
</evidence>
<feature type="compositionally biased region" description="Low complexity" evidence="1">
    <location>
        <begin position="263"/>
        <end position="279"/>
    </location>
</feature>
<dbReference type="OrthoDB" id="3243210at2"/>